<organism evidence="1 2">
    <name type="scientific">Diaporthe helianthi</name>
    <dbReference type="NCBI Taxonomy" id="158607"/>
    <lineage>
        <taxon>Eukaryota</taxon>
        <taxon>Fungi</taxon>
        <taxon>Dikarya</taxon>
        <taxon>Ascomycota</taxon>
        <taxon>Pezizomycotina</taxon>
        <taxon>Sordariomycetes</taxon>
        <taxon>Sordariomycetidae</taxon>
        <taxon>Diaporthales</taxon>
        <taxon>Diaporthaceae</taxon>
        <taxon>Diaporthe</taxon>
    </lineage>
</organism>
<dbReference type="PANTHER" id="PTHR42085:SF2">
    <property type="entry name" value="F-BOX DOMAIN-CONTAINING PROTEIN"/>
    <property type="match status" value="1"/>
</dbReference>
<dbReference type="OrthoDB" id="5229512at2759"/>
<accession>A0A2P5I0A6</accession>
<proteinExistence type="predicted"/>
<evidence type="ECO:0000313" key="2">
    <source>
        <dbReference type="Proteomes" id="UP000094444"/>
    </source>
</evidence>
<dbReference type="EMBL" id="MAVT02000428">
    <property type="protein sequence ID" value="POS75911.1"/>
    <property type="molecule type" value="Genomic_DNA"/>
</dbReference>
<dbReference type="PANTHER" id="PTHR42085">
    <property type="entry name" value="F-BOX DOMAIN-CONTAINING PROTEIN"/>
    <property type="match status" value="1"/>
</dbReference>
<reference evidence="1" key="1">
    <citation type="submission" date="2017-09" db="EMBL/GenBank/DDBJ databases">
        <title>Polyketide synthases of a Diaporthe helianthi virulent isolate.</title>
        <authorList>
            <person name="Baroncelli R."/>
        </authorList>
    </citation>
    <scope>NUCLEOTIDE SEQUENCE [LARGE SCALE GENOMIC DNA]</scope>
    <source>
        <strain evidence="1">7/96</strain>
    </source>
</reference>
<dbReference type="Proteomes" id="UP000094444">
    <property type="component" value="Unassembled WGS sequence"/>
</dbReference>
<keyword evidence="2" id="KW-1185">Reference proteome</keyword>
<dbReference type="InParanoid" id="A0A2P5I0A6"/>
<protein>
    <submittedName>
        <fullName evidence="1">Uncharacterized protein</fullName>
    </submittedName>
</protein>
<evidence type="ECO:0000313" key="1">
    <source>
        <dbReference type="EMBL" id="POS75911.1"/>
    </source>
</evidence>
<dbReference type="InterPro" id="IPR038883">
    <property type="entry name" value="AN11006-like"/>
</dbReference>
<sequence>MAEVTQTGNTFRFLDLPIEVRNAIYDMILCDPPPAKLRRVEQADLLWLPEGMAYITHPRELQILQTNRQVHAEARDVMLRGNQFIRIRARGVGQVIKGFMLALQIPIVRTSARFRESFKGFVMTHSIDLASDQLEPAEFLGSEHDADVDLVILQRDHGLFCKALATRGVLMVRGFGNLTRHKLTIHNPFESTLSPGFLGEKNQERLLQPYRDHLRGFLDFSVDGSVSSSVAESVKQAVAKEDVPDPDSVLAEFKRDKDLGNRYFRQKEFHRAAEAYTTGYIKVALVRNGNLWSQVAAKGGHDFLRGVSETYYQVFLNCAQNILVFLRETSESDKTKIIYYCGKADYHVKSATAAGENFTSDWRPNLQQMAKLSFRAASIERVLGNMDAAKSLIDIARQQAPSDPVIRREAEEIDALMRSQAGLGRLLL</sequence>
<gene>
    <name evidence="1" type="ORF">DHEL01_v205697</name>
</gene>
<name>A0A2P5I0A6_DIAHE</name>
<comment type="caution">
    <text evidence="1">The sequence shown here is derived from an EMBL/GenBank/DDBJ whole genome shotgun (WGS) entry which is preliminary data.</text>
</comment>
<dbReference type="AlphaFoldDB" id="A0A2P5I0A6"/>